<evidence type="ECO:0000313" key="3">
    <source>
        <dbReference type="EMBL" id="OEH75109.1"/>
    </source>
</evidence>
<comment type="caution">
    <text evidence="3">The sequence shown here is derived from an EMBL/GenBank/DDBJ whole genome shotgun (WGS) entry which is preliminary data.</text>
</comment>
<organism evidence="3 4">
    <name type="scientific">Cyclospora cayetanensis</name>
    <dbReference type="NCBI Taxonomy" id="88456"/>
    <lineage>
        <taxon>Eukaryota</taxon>
        <taxon>Sar</taxon>
        <taxon>Alveolata</taxon>
        <taxon>Apicomplexa</taxon>
        <taxon>Conoidasida</taxon>
        <taxon>Coccidia</taxon>
        <taxon>Eucoccidiorida</taxon>
        <taxon>Eimeriorina</taxon>
        <taxon>Eimeriidae</taxon>
        <taxon>Cyclospora</taxon>
    </lineage>
</organism>
<dbReference type="Pfam" id="PF13716">
    <property type="entry name" value="CRAL_TRIO_2"/>
    <property type="match status" value="1"/>
</dbReference>
<accession>A0A1D3CV89</accession>
<dbReference type="SUPFAM" id="SSF48350">
    <property type="entry name" value="GTPase activation domain, GAP"/>
    <property type="match status" value="1"/>
</dbReference>
<proteinExistence type="predicted"/>
<dbReference type="InterPro" id="IPR001251">
    <property type="entry name" value="CRAL-TRIO_dom"/>
</dbReference>
<reference evidence="3 4" key="1">
    <citation type="journal article" date="2016" name="BMC Genomics">
        <title>Comparative genomics reveals Cyclospora cayetanensis possesses coccidia-like metabolism and invasion components but unique surface antigens.</title>
        <authorList>
            <person name="Liu S."/>
            <person name="Wang L."/>
            <person name="Zheng H."/>
            <person name="Xu Z."/>
            <person name="Roellig D.M."/>
            <person name="Li N."/>
            <person name="Frace M.A."/>
            <person name="Tang K."/>
            <person name="Arrowood M.J."/>
            <person name="Moss D.M."/>
            <person name="Zhang L."/>
            <person name="Feng Y."/>
            <person name="Xiao L."/>
        </authorList>
    </citation>
    <scope>NUCLEOTIDE SEQUENCE [LARGE SCALE GENOMIC DNA]</scope>
    <source>
        <strain evidence="3 4">CHN_HEN01</strain>
    </source>
</reference>
<keyword evidence="4" id="KW-1185">Reference proteome</keyword>
<dbReference type="InParanoid" id="A0A1D3CV89"/>
<dbReference type="InterPro" id="IPR008936">
    <property type="entry name" value="Rho_GTPase_activation_prot"/>
</dbReference>
<dbReference type="GO" id="GO:0005096">
    <property type="term" value="F:GTPase activator activity"/>
    <property type="evidence" value="ECO:0007669"/>
    <property type="project" value="TreeGrafter"/>
</dbReference>
<dbReference type="PANTHER" id="PTHR45808">
    <property type="entry name" value="RHO GTPASE-ACTIVATING PROTEIN 68F"/>
    <property type="match status" value="1"/>
</dbReference>
<name>A0A1D3CV89_9EIME</name>
<dbReference type="VEuPathDB" id="ToxoDB:LOC34618775"/>
<protein>
    <recommendedName>
        <fullName evidence="2">Rho-GAP domain-containing protein</fullName>
    </recommendedName>
</protein>
<dbReference type="GO" id="GO:0007264">
    <property type="term" value="P:small GTPase-mediated signal transduction"/>
    <property type="evidence" value="ECO:0007669"/>
    <property type="project" value="TreeGrafter"/>
</dbReference>
<dbReference type="InterPro" id="IPR000198">
    <property type="entry name" value="RhoGAP_dom"/>
</dbReference>
<dbReference type="VEuPathDB" id="ToxoDB:cyc_01837"/>
<dbReference type="Proteomes" id="UP000095192">
    <property type="component" value="Unassembled WGS sequence"/>
</dbReference>
<dbReference type="SMART" id="SM00324">
    <property type="entry name" value="RhoGAP"/>
    <property type="match status" value="1"/>
</dbReference>
<dbReference type="AlphaFoldDB" id="A0A1D3CV89"/>
<dbReference type="InterPro" id="IPR036865">
    <property type="entry name" value="CRAL-TRIO_dom_sf"/>
</dbReference>
<dbReference type="PROSITE" id="PS50238">
    <property type="entry name" value="RHOGAP"/>
    <property type="match status" value="1"/>
</dbReference>
<dbReference type="EMBL" id="JROU02001828">
    <property type="protein sequence ID" value="OEH75109.1"/>
    <property type="molecule type" value="Genomic_DNA"/>
</dbReference>
<dbReference type="Gene3D" id="3.40.525.10">
    <property type="entry name" value="CRAL-TRIO lipid binding domain"/>
    <property type="match status" value="1"/>
</dbReference>
<dbReference type="FunCoup" id="A0A1D3CV89">
    <property type="interactions" value="28"/>
</dbReference>
<dbReference type="PANTHER" id="PTHR45808:SF2">
    <property type="entry name" value="RHO GTPASE-ACTIVATING PROTEIN 68F"/>
    <property type="match status" value="1"/>
</dbReference>
<feature type="region of interest" description="Disordered" evidence="1">
    <location>
        <begin position="374"/>
        <end position="411"/>
    </location>
</feature>
<feature type="compositionally biased region" description="Acidic residues" evidence="1">
    <location>
        <begin position="382"/>
        <end position="397"/>
    </location>
</feature>
<evidence type="ECO:0000256" key="1">
    <source>
        <dbReference type="SAM" id="MobiDB-lite"/>
    </source>
</evidence>
<sequence>MASYDSEAEQPPEIVQQYKAAIEAAKRADNSEFERIGLARDLGKDIDGRAVLLFVPCMISTPGVSLEKALNYCLLRLTETGESPFVLIFAESLASWIGFSLIPNPCKKNLQQIFIVHPTAGSQGLFSVISSIYSGSFPKKVVWVERLIDVLKTLQMPVSAALKLFPYPVQVEEERRVSPNSVLTIFGTPLGVLAARTGGECQSLYAFVGDIDYGDPRADWTDTPVVASCFRLLLEGLERPLFGSGAFENMASAGTAGGGKDRLVTEMKTSRFLGDQGYRHVCAYFYADIDIQLFMGIPHDEKQSVMYILLFLKEIASHATQNQMTPQKIAEIFAAAFFRPPQPVDKRLPQAAPVCIEALTLAITNPNLVHEGYSLVDSGESSSEESSSEEESEESSSSDDAPAKQNVPTKPQLVKAVAPKVTASPAASAAKKTAPLKKRKVAIAPSRCRGLSGTRVSTCLQAYNYSSPCIYLM</sequence>
<evidence type="ECO:0000313" key="4">
    <source>
        <dbReference type="Proteomes" id="UP000095192"/>
    </source>
</evidence>
<dbReference type="Gene3D" id="1.10.555.10">
    <property type="entry name" value="Rho GTPase activation protein"/>
    <property type="match status" value="1"/>
</dbReference>
<dbReference type="Pfam" id="PF00620">
    <property type="entry name" value="RhoGAP"/>
    <property type="match status" value="1"/>
</dbReference>
<gene>
    <name evidence="3" type="ORF">cyc_01837</name>
</gene>
<evidence type="ECO:0000259" key="2">
    <source>
        <dbReference type="PROSITE" id="PS50238"/>
    </source>
</evidence>
<dbReference type="GO" id="GO:0005737">
    <property type="term" value="C:cytoplasm"/>
    <property type="evidence" value="ECO:0007669"/>
    <property type="project" value="TreeGrafter"/>
</dbReference>
<feature type="domain" description="Rho-GAP" evidence="2">
    <location>
        <begin position="169"/>
        <end position="370"/>
    </location>
</feature>